<dbReference type="InterPro" id="IPR045122">
    <property type="entry name" value="Csc1-like"/>
</dbReference>
<dbReference type="KEGG" id="tet:TTHERM_00790820"/>
<feature type="domain" description="CSC1/OSCA1-like cytosolic" evidence="2">
    <location>
        <begin position="235"/>
        <end position="405"/>
    </location>
</feature>
<evidence type="ECO:0000313" key="4">
    <source>
        <dbReference type="Proteomes" id="UP000009168"/>
    </source>
</evidence>
<dbReference type="InterPro" id="IPR027815">
    <property type="entry name" value="CSC1/OSCA1-like_cyt"/>
</dbReference>
<dbReference type="GeneID" id="7837150"/>
<dbReference type="InParanoid" id="Q24DQ5"/>
<dbReference type="GO" id="GO:0005886">
    <property type="term" value="C:plasma membrane"/>
    <property type="evidence" value="ECO:0007669"/>
    <property type="project" value="TreeGrafter"/>
</dbReference>
<keyword evidence="4" id="KW-1185">Reference proteome</keyword>
<organism evidence="3 4">
    <name type="scientific">Tetrahymena thermophila (strain SB210)</name>
    <dbReference type="NCBI Taxonomy" id="312017"/>
    <lineage>
        <taxon>Eukaryota</taxon>
        <taxon>Sar</taxon>
        <taxon>Alveolata</taxon>
        <taxon>Ciliophora</taxon>
        <taxon>Intramacronucleata</taxon>
        <taxon>Oligohymenophorea</taxon>
        <taxon>Hymenostomatida</taxon>
        <taxon>Tetrahymenina</taxon>
        <taxon>Tetrahymenidae</taxon>
        <taxon>Tetrahymena</taxon>
    </lineage>
</organism>
<accession>Q24DQ5</accession>
<keyword evidence="1 3" id="KW-0812">Transmembrane</keyword>
<keyword evidence="1" id="KW-1133">Transmembrane helix</keyword>
<evidence type="ECO:0000313" key="3">
    <source>
        <dbReference type="EMBL" id="EAS05935.1"/>
    </source>
</evidence>
<dbReference type="Pfam" id="PF14703">
    <property type="entry name" value="PHM7_cyt"/>
    <property type="match status" value="1"/>
</dbReference>
<dbReference type="OrthoDB" id="286234at2759"/>
<feature type="transmembrane region" description="Helical" evidence="1">
    <location>
        <begin position="669"/>
        <end position="684"/>
    </location>
</feature>
<feature type="transmembrane region" description="Helical" evidence="1">
    <location>
        <begin position="136"/>
        <end position="157"/>
    </location>
</feature>
<dbReference type="RefSeq" id="XP_001026180.1">
    <property type="nucleotide sequence ID" value="XM_001026180.1"/>
</dbReference>
<feature type="transmembrane region" description="Helical" evidence="1">
    <location>
        <begin position="501"/>
        <end position="525"/>
    </location>
</feature>
<dbReference type="eggNOG" id="ENOG502SEJF">
    <property type="taxonomic scope" value="Eukaryota"/>
</dbReference>
<keyword evidence="1" id="KW-0472">Membrane</keyword>
<proteinExistence type="predicted"/>
<protein>
    <submittedName>
        <fullName evidence="3">Transmembrane protein, putative</fullName>
    </submittedName>
</protein>
<evidence type="ECO:0000259" key="2">
    <source>
        <dbReference type="Pfam" id="PF14703"/>
    </source>
</evidence>
<feature type="transmembrane region" description="Helical" evidence="1">
    <location>
        <begin position="417"/>
        <end position="439"/>
    </location>
</feature>
<dbReference type="PANTHER" id="PTHR13018:SF83">
    <property type="entry name" value="RRM DOMAIN-CONTAINING PROTEIN"/>
    <property type="match status" value="1"/>
</dbReference>
<evidence type="ECO:0000256" key="1">
    <source>
        <dbReference type="SAM" id="Phobius"/>
    </source>
</evidence>
<gene>
    <name evidence="3" type="ORF">TTHERM_00790820</name>
</gene>
<dbReference type="AlphaFoldDB" id="Q24DQ5"/>
<dbReference type="GO" id="GO:0005227">
    <property type="term" value="F:calcium-activated cation channel activity"/>
    <property type="evidence" value="ECO:0007669"/>
    <property type="project" value="InterPro"/>
</dbReference>
<dbReference type="OMA" id="WEPPEAS"/>
<dbReference type="PANTHER" id="PTHR13018">
    <property type="entry name" value="PROBABLE MEMBRANE PROTEIN DUF221-RELATED"/>
    <property type="match status" value="1"/>
</dbReference>
<feature type="transmembrane region" description="Helical" evidence="1">
    <location>
        <begin position="199"/>
        <end position="217"/>
    </location>
</feature>
<feature type="transmembrane region" description="Helical" evidence="1">
    <location>
        <begin position="690"/>
        <end position="708"/>
    </location>
</feature>
<sequence>MDIQQNTLDIPLLPITNHGKFVAKQVIQMEGDQEQKEHDYQQFYSNQKLKNVIGDFLSKVDFDQIPPCFKLAEDHRKATRVGPLSIQKANQISNLQKNCERCDCCGRNIDRKSLNLDCQVTDLSFLGSGFPMFFQFIKLATFYLIFIFLVGGLYNIFNNQEGNQCQQDNTQEGCFKNWVNVYTLGNRSKDSETIMMQQWLNLLTLFGLIGLVQFIIYSQRQQELLNDQIYVSPGDYTVMINNIPVHSDNITISQNIDVDSDLKSFLENPQLIGTELKVAKINLCYNLSELYQLKDEKQKIVKEKQNILKQQIKQQNFYNLSTVTFQDEKIKQINQKIEQFEQKMAEGKGFEFMSKQFVGIALVSFQTESQKEELLQLAQQKQFLYKNKYLEISQAPEPTEIFWENLNVSKLNRIIRIAVAILLGLAFLALGSIFIYYLCQKQLNYVNNLHDVTSFYEKAVIQIISLLISCLISIINQILVLVVGIMVDFKRLHTRTYYNLAFAYFLCIAQFGNSILVPLLVKVMINETSYYSMLYNRSGVLMNQNSIFLLNTFLPLGMFFVSYPNLIKNFIRNRVLKNQDKCVLTQKELLNIFEEPPFLIEFQYSQTMRTLFMTLAYCTVMPFCLLYSILALIIQYFTAKYDLIKRTFVPFNMGSSLSYNMIKMLKMSIIIYSFSSFFFTLMTVDSDQFNFPAIIGIIISIIHFFIPIKKLNIKYFKIQKAVCNIENYDKVKLNFITDYDRENPATKRQATIDFLKVTEKKQLLEQLMDDIITPSQNKL</sequence>
<feature type="transmembrane region" description="Helical" evidence="1">
    <location>
        <begin position="611"/>
        <end position="637"/>
    </location>
</feature>
<dbReference type="Proteomes" id="UP000009168">
    <property type="component" value="Unassembled WGS sequence"/>
</dbReference>
<dbReference type="HOGENOM" id="CLU_012088_0_0_1"/>
<feature type="transmembrane region" description="Helical" evidence="1">
    <location>
        <begin position="545"/>
        <end position="567"/>
    </location>
</feature>
<feature type="transmembrane region" description="Helical" evidence="1">
    <location>
        <begin position="459"/>
        <end position="489"/>
    </location>
</feature>
<name>Q24DQ5_TETTS</name>
<dbReference type="EMBL" id="GG662316">
    <property type="protein sequence ID" value="EAS05935.1"/>
    <property type="molecule type" value="Genomic_DNA"/>
</dbReference>
<reference evidence="4" key="1">
    <citation type="journal article" date="2006" name="PLoS Biol.">
        <title>Macronuclear genome sequence of the ciliate Tetrahymena thermophila, a model eukaryote.</title>
        <authorList>
            <person name="Eisen J.A."/>
            <person name="Coyne R.S."/>
            <person name="Wu M."/>
            <person name="Wu D."/>
            <person name="Thiagarajan M."/>
            <person name="Wortman J.R."/>
            <person name="Badger J.H."/>
            <person name="Ren Q."/>
            <person name="Amedeo P."/>
            <person name="Jones K.M."/>
            <person name="Tallon L.J."/>
            <person name="Delcher A.L."/>
            <person name="Salzberg S.L."/>
            <person name="Silva J.C."/>
            <person name="Haas B.J."/>
            <person name="Majoros W.H."/>
            <person name="Farzad M."/>
            <person name="Carlton J.M."/>
            <person name="Smith R.K. Jr."/>
            <person name="Garg J."/>
            <person name="Pearlman R.E."/>
            <person name="Karrer K.M."/>
            <person name="Sun L."/>
            <person name="Manning G."/>
            <person name="Elde N.C."/>
            <person name="Turkewitz A.P."/>
            <person name="Asai D.J."/>
            <person name="Wilkes D.E."/>
            <person name="Wang Y."/>
            <person name="Cai H."/>
            <person name="Collins K."/>
            <person name="Stewart B.A."/>
            <person name="Lee S.R."/>
            <person name="Wilamowska K."/>
            <person name="Weinberg Z."/>
            <person name="Ruzzo W.L."/>
            <person name="Wloga D."/>
            <person name="Gaertig J."/>
            <person name="Frankel J."/>
            <person name="Tsao C.-C."/>
            <person name="Gorovsky M.A."/>
            <person name="Keeling P.J."/>
            <person name="Waller R.F."/>
            <person name="Patron N.J."/>
            <person name="Cherry J.M."/>
            <person name="Stover N.A."/>
            <person name="Krieger C.J."/>
            <person name="del Toro C."/>
            <person name="Ryder H.F."/>
            <person name="Williamson S.C."/>
            <person name="Barbeau R.A."/>
            <person name="Hamilton E.P."/>
            <person name="Orias E."/>
        </authorList>
    </citation>
    <scope>NUCLEOTIDE SEQUENCE [LARGE SCALE GENOMIC DNA]</scope>
    <source>
        <strain evidence="4">SB210</strain>
    </source>
</reference>